<dbReference type="GO" id="GO:0005737">
    <property type="term" value="C:cytoplasm"/>
    <property type="evidence" value="ECO:0007669"/>
    <property type="project" value="UniProtKB-SubCell"/>
</dbReference>
<sequence>MSQSEFSITPELLLHAYTAGIFPMSESRHDPEIFWVDPRRRGILPLDGFHISRSLARKLKKGLYSVEINKDFSGVVDACADRDETWINTEIRELYCQLHQMGCAHSIEIRQNESLIGGVYGVAIGAAFFGESMFSRQTDASKLALAYLVDHLRRCGFTLFDTQFITPHLASLGAVEINRAAYKLLLEDALKRPASIDACPLCKNPYSVLQRNTQTS</sequence>
<evidence type="ECO:0000313" key="5">
    <source>
        <dbReference type="EMBL" id="SLN14087.1"/>
    </source>
</evidence>
<dbReference type="PANTHER" id="PTHR30098:SF2">
    <property type="entry name" value="LEUCYL_PHENYLALANYL-TRNA--PROTEIN TRANSFERASE"/>
    <property type="match status" value="1"/>
</dbReference>
<dbReference type="GO" id="GO:0030163">
    <property type="term" value="P:protein catabolic process"/>
    <property type="evidence" value="ECO:0007669"/>
    <property type="project" value="UniProtKB-UniRule"/>
</dbReference>
<dbReference type="InterPro" id="IPR042203">
    <property type="entry name" value="Leu/Phe-tRNA_Trfase_C"/>
</dbReference>
<evidence type="ECO:0000256" key="3">
    <source>
        <dbReference type="ARBA" id="ARBA00023315"/>
    </source>
</evidence>
<dbReference type="InterPro" id="IPR042221">
    <property type="entry name" value="Leu/Phe-tRNA_Trfase_N"/>
</dbReference>
<comment type="similarity">
    <text evidence="4">Belongs to the L/F-transferase family.</text>
</comment>
<evidence type="ECO:0000256" key="4">
    <source>
        <dbReference type="HAMAP-Rule" id="MF_00688"/>
    </source>
</evidence>
<dbReference type="SUPFAM" id="SSF55729">
    <property type="entry name" value="Acyl-CoA N-acyltransferases (Nat)"/>
    <property type="match status" value="1"/>
</dbReference>
<dbReference type="Proteomes" id="UP000193827">
    <property type="component" value="Unassembled WGS sequence"/>
</dbReference>
<dbReference type="Gene3D" id="3.30.70.3550">
    <property type="entry name" value="Leucyl/phenylalanyl-tRNA-protein transferase, N-terminal domain"/>
    <property type="match status" value="1"/>
</dbReference>
<dbReference type="Gene3D" id="3.40.630.70">
    <property type="entry name" value="Leucyl/phenylalanyl-tRNA-protein transferase, C-terminal domain"/>
    <property type="match status" value="1"/>
</dbReference>
<reference evidence="5 6" key="1">
    <citation type="submission" date="2017-03" db="EMBL/GenBank/DDBJ databases">
        <authorList>
            <person name="Afonso C.L."/>
            <person name="Miller P.J."/>
            <person name="Scott M.A."/>
            <person name="Spackman E."/>
            <person name="Goraichik I."/>
            <person name="Dimitrov K.M."/>
            <person name="Suarez D.L."/>
            <person name="Swayne D.E."/>
        </authorList>
    </citation>
    <scope>NUCLEOTIDE SEQUENCE [LARGE SCALE GENOMIC DNA]</scope>
    <source>
        <strain evidence="5 6">CECT 8287</strain>
    </source>
</reference>
<keyword evidence="6" id="KW-1185">Reference proteome</keyword>
<dbReference type="EMBL" id="FWFL01000001">
    <property type="protein sequence ID" value="SLN14087.1"/>
    <property type="molecule type" value="Genomic_DNA"/>
</dbReference>
<comment type="function">
    <text evidence="4">Functions in the N-end rule pathway of protein degradation where it conjugates Leu, Phe and, less efficiently, Met from aminoacyl-tRNAs to the N-termini of proteins containing an N-terminal arginine or lysine.</text>
</comment>
<accession>A0A1Y5RCS6</accession>
<name>A0A1Y5RCS6_9RHOB</name>
<keyword evidence="1 4" id="KW-0963">Cytoplasm</keyword>
<dbReference type="AlphaFoldDB" id="A0A1Y5RCS6"/>
<comment type="subcellular location">
    <subcellularLocation>
        <location evidence="4">Cytoplasm</location>
    </subcellularLocation>
</comment>
<dbReference type="InterPro" id="IPR004616">
    <property type="entry name" value="Leu/Phe-tRNA_Trfase"/>
</dbReference>
<dbReference type="RefSeq" id="WP_085890816.1">
    <property type="nucleotide sequence ID" value="NZ_FWFL01000001.1"/>
</dbReference>
<dbReference type="NCBIfam" id="TIGR00667">
    <property type="entry name" value="aat"/>
    <property type="match status" value="1"/>
</dbReference>
<dbReference type="PANTHER" id="PTHR30098">
    <property type="entry name" value="LEUCYL/PHENYLALANYL-TRNA--PROTEIN TRANSFERASE"/>
    <property type="match status" value="1"/>
</dbReference>
<dbReference type="Pfam" id="PF03588">
    <property type="entry name" value="Leu_Phe_trans"/>
    <property type="match status" value="1"/>
</dbReference>
<evidence type="ECO:0000256" key="2">
    <source>
        <dbReference type="ARBA" id="ARBA00022679"/>
    </source>
</evidence>
<dbReference type="OrthoDB" id="9790282at2"/>
<dbReference type="FunFam" id="3.40.630.70:FF:000001">
    <property type="entry name" value="Leucyl/phenylalanyl-tRNA--protein transferase"/>
    <property type="match status" value="1"/>
</dbReference>
<keyword evidence="3 4" id="KW-0012">Acyltransferase</keyword>
<dbReference type="HAMAP" id="MF_00688">
    <property type="entry name" value="Leu_Phe_trans"/>
    <property type="match status" value="1"/>
</dbReference>
<organism evidence="5 6">
    <name type="scientific">Roseovarius litorisediminis</name>
    <dbReference type="NCBI Taxonomy" id="1312363"/>
    <lineage>
        <taxon>Bacteria</taxon>
        <taxon>Pseudomonadati</taxon>
        <taxon>Pseudomonadota</taxon>
        <taxon>Alphaproteobacteria</taxon>
        <taxon>Rhodobacterales</taxon>
        <taxon>Roseobacteraceae</taxon>
        <taxon>Roseovarius</taxon>
    </lineage>
</organism>
<comment type="catalytic activity">
    <reaction evidence="4">
        <text>N-terminal L-arginyl-[protein] + L-leucyl-tRNA(Leu) = N-terminal L-leucyl-L-arginyl-[protein] + tRNA(Leu) + H(+)</text>
        <dbReference type="Rhea" id="RHEA:50416"/>
        <dbReference type="Rhea" id="RHEA-COMP:9613"/>
        <dbReference type="Rhea" id="RHEA-COMP:9622"/>
        <dbReference type="Rhea" id="RHEA-COMP:12672"/>
        <dbReference type="Rhea" id="RHEA-COMP:12673"/>
        <dbReference type="ChEBI" id="CHEBI:15378"/>
        <dbReference type="ChEBI" id="CHEBI:64719"/>
        <dbReference type="ChEBI" id="CHEBI:78442"/>
        <dbReference type="ChEBI" id="CHEBI:78494"/>
        <dbReference type="ChEBI" id="CHEBI:133044"/>
        <dbReference type="EC" id="2.3.2.6"/>
    </reaction>
</comment>
<evidence type="ECO:0000256" key="1">
    <source>
        <dbReference type="ARBA" id="ARBA00022490"/>
    </source>
</evidence>
<comment type="catalytic activity">
    <reaction evidence="4">
        <text>N-terminal L-lysyl-[protein] + L-leucyl-tRNA(Leu) = N-terminal L-leucyl-L-lysyl-[protein] + tRNA(Leu) + H(+)</text>
        <dbReference type="Rhea" id="RHEA:12340"/>
        <dbReference type="Rhea" id="RHEA-COMP:9613"/>
        <dbReference type="Rhea" id="RHEA-COMP:9622"/>
        <dbReference type="Rhea" id="RHEA-COMP:12670"/>
        <dbReference type="Rhea" id="RHEA-COMP:12671"/>
        <dbReference type="ChEBI" id="CHEBI:15378"/>
        <dbReference type="ChEBI" id="CHEBI:65249"/>
        <dbReference type="ChEBI" id="CHEBI:78442"/>
        <dbReference type="ChEBI" id="CHEBI:78494"/>
        <dbReference type="ChEBI" id="CHEBI:133043"/>
        <dbReference type="EC" id="2.3.2.6"/>
    </reaction>
</comment>
<protein>
    <recommendedName>
        <fullName evidence="4">Leucyl/phenylalanyl-tRNA--protein transferase</fullName>
        <ecNumber evidence="4">2.3.2.6</ecNumber>
    </recommendedName>
    <alternativeName>
        <fullName evidence="4">L/F-transferase</fullName>
    </alternativeName>
    <alternativeName>
        <fullName evidence="4">Leucyltransferase</fullName>
    </alternativeName>
    <alternativeName>
        <fullName evidence="4">Phenyalanyltransferase</fullName>
    </alternativeName>
</protein>
<gene>
    <name evidence="4 5" type="primary">aat</name>
    <name evidence="5" type="ORF">PEL8287_00571</name>
</gene>
<dbReference type="GO" id="GO:0008914">
    <property type="term" value="F:leucyl-tRNA--protein transferase activity"/>
    <property type="evidence" value="ECO:0007669"/>
    <property type="project" value="UniProtKB-UniRule"/>
</dbReference>
<dbReference type="EC" id="2.3.2.6" evidence="4"/>
<keyword evidence="2 4" id="KW-0808">Transferase</keyword>
<comment type="catalytic activity">
    <reaction evidence="4">
        <text>L-phenylalanyl-tRNA(Phe) + an N-terminal L-alpha-aminoacyl-[protein] = an N-terminal L-phenylalanyl-L-alpha-aminoacyl-[protein] + tRNA(Phe)</text>
        <dbReference type="Rhea" id="RHEA:43632"/>
        <dbReference type="Rhea" id="RHEA-COMP:9668"/>
        <dbReference type="Rhea" id="RHEA-COMP:9699"/>
        <dbReference type="Rhea" id="RHEA-COMP:10636"/>
        <dbReference type="Rhea" id="RHEA-COMP:10637"/>
        <dbReference type="ChEBI" id="CHEBI:78442"/>
        <dbReference type="ChEBI" id="CHEBI:78531"/>
        <dbReference type="ChEBI" id="CHEBI:78597"/>
        <dbReference type="ChEBI" id="CHEBI:83561"/>
        <dbReference type="EC" id="2.3.2.6"/>
    </reaction>
</comment>
<dbReference type="InterPro" id="IPR016181">
    <property type="entry name" value="Acyl_CoA_acyltransferase"/>
</dbReference>
<evidence type="ECO:0000313" key="6">
    <source>
        <dbReference type="Proteomes" id="UP000193827"/>
    </source>
</evidence>
<proteinExistence type="inferred from homology"/>